<dbReference type="AlphaFoldDB" id="A0A4Y2T6V4"/>
<protein>
    <recommendedName>
        <fullName evidence="3">C2H2-type domain-containing protein</fullName>
    </recommendedName>
</protein>
<keyword evidence="1" id="KW-0862">Zinc</keyword>
<keyword evidence="1" id="KW-0479">Metal-binding</keyword>
<accession>A0A4Y2T6V4</accession>
<reference evidence="4 5" key="1">
    <citation type="journal article" date="2019" name="Sci. Rep.">
        <title>Orb-weaving spider Araneus ventricosus genome elucidates the spidroin gene catalogue.</title>
        <authorList>
            <person name="Kono N."/>
            <person name="Nakamura H."/>
            <person name="Ohtoshi R."/>
            <person name="Moran D.A.P."/>
            <person name="Shinohara A."/>
            <person name="Yoshida Y."/>
            <person name="Fujiwara M."/>
            <person name="Mori M."/>
            <person name="Tomita M."/>
            <person name="Arakawa K."/>
        </authorList>
    </citation>
    <scope>NUCLEOTIDE SEQUENCE [LARGE SCALE GENOMIC DNA]</scope>
</reference>
<keyword evidence="5" id="KW-1185">Reference proteome</keyword>
<feature type="compositionally biased region" description="Basic and acidic residues" evidence="2">
    <location>
        <begin position="158"/>
        <end position="168"/>
    </location>
</feature>
<gene>
    <name evidence="4" type="ORF">AVEN_120660_1</name>
</gene>
<keyword evidence="1" id="KW-0863">Zinc-finger</keyword>
<proteinExistence type="predicted"/>
<feature type="domain" description="C2H2-type" evidence="3">
    <location>
        <begin position="6"/>
        <end position="34"/>
    </location>
</feature>
<comment type="caution">
    <text evidence="4">The sequence shown here is derived from an EMBL/GenBank/DDBJ whole genome shotgun (WGS) entry which is preliminary data.</text>
</comment>
<dbReference type="PROSITE" id="PS00028">
    <property type="entry name" value="ZINC_FINGER_C2H2_1"/>
    <property type="match status" value="1"/>
</dbReference>
<evidence type="ECO:0000256" key="1">
    <source>
        <dbReference type="PROSITE-ProRule" id="PRU00042"/>
    </source>
</evidence>
<dbReference type="SUPFAM" id="SSF57667">
    <property type="entry name" value="beta-beta-alpha zinc fingers"/>
    <property type="match status" value="1"/>
</dbReference>
<dbReference type="Proteomes" id="UP000499080">
    <property type="component" value="Unassembled WGS sequence"/>
</dbReference>
<evidence type="ECO:0000259" key="3">
    <source>
        <dbReference type="PROSITE" id="PS50157"/>
    </source>
</evidence>
<evidence type="ECO:0000313" key="4">
    <source>
        <dbReference type="EMBL" id="GBN95226.1"/>
    </source>
</evidence>
<dbReference type="GO" id="GO:0008270">
    <property type="term" value="F:zinc ion binding"/>
    <property type="evidence" value="ECO:0007669"/>
    <property type="project" value="UniProtKB-KW"/>
</dbReference>
<sequence length="350" mass="39229">MATAGFSCLHCSKWFRSKIGLGVHMQSQHREQYEATIKIPKTKTRWSSEEIALMAMSEATFLQQGRTLEINTYLLSQLPNRTREAIKGQRRQAKYKNLVREYMSSTSASSGPAVSDPSSSAPSVSADSSSNSNLTITSSLDISNDVPSTRPLTRRQRRLAEIKAKDPILVKPPDPLDPPGAGSSNSSVDDIEVHEISLSFLDPNLEVESEASSSVGLVDSSLDVIETIREVRSELDAASTSILELSSSEATRLDRTLPPEVAFSFDDVDSKLIDYLDLLFRSDRSSELSTELRDVWNDFRLRPCKDTLFIRTCLIFEVLLTDKSCTSKRPREARRPFQRVDLPRRVKRRI</sequence>
<evidence type="ECO:0000256" key="2">
    <source>
        <dbReference type="SAM" id="MobiDB-lite"/>
    </source>
</evidence>
<feature type="compositionally biased region" description="Low complexity" evidence="2">
    <location>
        <begin position="106"/>
        <end position="141"/>
    </location>
</feature>
<name>A0A4Y2T6V4_ARAVE</name>
<dbReference type="EMBL" id="BGPR01025923">
    <property type="protein sequence ID" value="GBN95226.1"/>
    <property type="molecule type" value="Genomic_DNA"/>
</dbReference>
<dbReference type="InterPro" id="IPR013087">
    <property type="entry name" value="Znf_C2H2_type"/>
</dbReference>
<feature type="region of interest" description="Disordered" evidence="2">
    <location>
        <begin position="106"/>
        <end position="187"/>
    </location>
</feature>
<dbReference type="InterPro" id="IPR036236">
    <property type="entry name" value="Znf_C2H2_sf"/>
</dbReference>
<organism evidence="4 5">
    <name type="scientific">Araneus ventricosus</name>
    <name type="common">Orbweaver spider</name>
    <name type="synonym">Epeira ventricosa</name>
    <dbReference type="NCBI Taxonomy" id="182803"/>
    <lineage>
        <taxon>Eukaryota</taxon>
        <taxon>Metazoa</taxon>
        <taxon>Ecdysozoa</taxon>
        <taxon>Arthropoda</taxon>
        <taxon>Chelicerata</taxon>
        <taxon>Arachnida</taxon>
        <taxon>Araneae</taxon>
        <taxon>Araneomorphae</taxon>
        <taxon>Entelegynae</taxon>
        <taxon>Araneoidea</taxon>
        <taxon>Araneidae</taxon>
        <taxon>Araneus</taxon>
    </lineage>
</organism>
<dbReference type="PROSITE" id="PS50157">
    <property type="entry name" value="ZINC_FINGER_C2H2_2"/>
    <property type="match status" value="1"/>
</dbReference>
<evidence type="ECO:0000313" key="5">
    <source>
        <dbReference type="Proteomes" id="UP000499080"/>
    </source>
</evidence>